<organism evidence="3 4">
    <name type="scientific">Marasmius crinis-equi</name>
    <dbReference type="NCBI Taxonomy" id="585013"/>
    <lineage>
        <taxon>Eukaryota</taxon>
        <taxon>Fungi</taxon>
        <taxon>Dikarya</taxon>
        <taxon>Basidiomycota</taxon>
        <taxon>Agaricomycotina</taxon>
        <taxon>Agaricomycetes</taxon>
        <taxon>Agaricomycetidae</taxon>
        <taxon>Agaricales</taxon>
        <taxon>Marasmiineae</taxon>
        <taxon>Marasmiaceae</taxon>
        <taxon>Marasmius</taxon>
    </lineage>
</organism>
<evidence type="ECO:0000313" key="3">
    <source>
        <dbReference type="EMBL" id="KAL0581390.1"/>
    </source>
</evidence>
<feature type="region of interest" description="Disordered" evidence="1">
    <location>
        <begin position="334"/>
        <end position="410"/>
    </location>
</feature>
<proteinExistence type="predicted"/>
<feature type="compositionally biased region" description="Low complexity" evidence="1">
    <location>
        <begin position="10"/>
        <end position="57"/>
    </location>
</feature>
<feature type="compositionally biased region" description="Polar residues" evidence="1">
    <location>
        <begin position="96"/>
        <end position="109"/>
    </location>
</feature>
<dbReference type="EMBL" id="JBAHYK010000011">
    <property type="protein sequence ID" value="KAL0581390.1"/>
    <property type="molecule type" value="Genomic_DNA"/>
</dbReference>
<keyword evidence="2" id="KW-0472">Membrane</keyword>
<name>A0ABR3G162_9AGAR</name>
<evidence type="ECO:0000313" key="4">
    <source>
        <dbReference type="Proteomes" id="UP001465976"/>
    </source>
</evidence>
<feature type="compositionally biased region" description="Gly residues" evidence="1">
    <location>
        <begin position="111"/>
        <end position="122"/>
    </location>
</feature>
<gene>
    <name evidence="3" type="ORF">V5O48_000654</name>
</gene>
<feature type="compositionally biased region" description="Low complexity" evidence="1">
    <location>
        <begin position="66"/>
        <end position="95"/>
    </location>
</feature>
<feature type="compositionally biased region" description="Basic and acidic residues" evidence="1">
    <location>
        <begin position="452"/>
        <end position="462"/>
    </location>
</feature>
<accession>A0ABR3G162</accession>
<feature type="transmembrane region" description="Helical" evidence="2">
    <location>
        <begin position="473"/>
        <end position="493"/>
    </location>
</feature>
<comment type="caution">
    <text evidence="3">The sequence shown here is derived from an EMBL/GenBank/DDBJ whole genome shotgun (WGS) entry which is preliminary data.</text>
</comment>
<evidence type="ECO:0000256" key="1">
    <source>
        <dbReference type="SAM" id="MobiDB-lite"/>
    </source>
</evidence>
<keyword evidence="2" id="KW-1133">Transmembrane helix</keyword>
<feature type="compositionally biased region" description="Low complexity" evidence="1">
    <location>
        <begin position="360"/>
        <end position="410"/>
    </location>
</feature>
<reference evidence="3 4" key="1">
    <citation type="submission" date="2024-02" db="EMBL/GenBank/DDBJ databases">
        <title>A draft genome for the cacao thread blight pathogen Marasmius crinis-equi.</title>
        <authorList>
            <person name="Cohen S.P."/>
            <person name="Baruah I.K."/>
            <person name="Amoako-Attah I."/>
            <person name="Bukari Y."/>
            <person name="Meinhardt L.W."/>
            <person name="Bailey B.A."/>
        </authorList>
    </citation>
    <scope>NUCLEOTIDE SEQUENCE [LARGE SCALE GENOMIC DNA]</scope>
    <source>
        <strain evidence="3 4">GH-76</strain>
    </source>
</reference>
<evidence type="ECO:0000256" key="2">
    <source>
        <dbReference type="SAM" id="Phobius"/>
    </source>
</evidence>
<feature type="region of interest" description="Disordered" evidence="1">
    <location>
        <begin position="447"/>
        <end position="468"/>
    </location>
</feature>
<feature type="region of interest" description="Disordered" evidence="1">
    <location>
        <begin position="1"/>
        <end position="123"/>
    </location>
</feature>
<keyword evidence="4" id="KW-1185">Reference proteome</keyword>
<keyword evidence="2" id="KW-0812">Transmembrane</keyword>
<sequence length="499" mass="53025">MAASNLDVEMSSSSSMTSSTTTAMAPSTQQLPSKSPLSSAPSSSTTMPSPSQCSPQSQPHPPSPTPSNHSLSDADSESSFPSVSSGFFFSSAAHSPYSNPYSQPHSNDSGGEYGPDQGGGGEALHMIIPSLALPEPLPLNRGTEAQEVEVKLIALVNAPDELEDSLRIEGTQWDEADGGLKILRGTLIPSGEDSDSDSEHRQRTARRVTIWVLENAGDNQEAFHPESDPEDLSLSSFFLSEIYTVLLVFPPSSTLKGLQELEDVIPVVPSTSTLTLLDLLQPQNLPKLRLDVANAFLKWRSQSDDAHDRNATYVPSPPSAFSTTARPAMTARQITARAPLHSVVRRSTGVGVKRRVHRYSSSSPHNSPSPEESTVLSPRPRSPNANSSRPKNLKRPLALSSPPLPPTSHSVPLPHNSVIIDPLHLPSLVMLGVELAGAVKERVFGRSAKRGKGNDKDLDASTKSKPGAAKGGGAVKFLFLGFCVGVGVGVWLGKVWGAP</sequence>
<protein>
    <submittedName>
        <fullName evidence="3">Uncharacterized protein</fullName>
    </submittedName>
</protein>
<dbReference type="Proteomes" id="UP001465976">
    <property type="component" value="Unassembled WGS sequence"/>
</dbReference>